<gene>
    <name evidence="3" type="ORF">ACFPO9_20580</name>
</gene>
<accession>A0ABW0S5C7</accession>
<feature type="transmembrane region" description="Helical" evidence="1">
    <location>
        <begin position="695"/>
        <end position="718"/>
    </location>
</feature>
<feature type="transmembrane region" description="Helical" evidence="1">
    <location>
        <begin position="113"/>
        <end position="133"/>
    </location>
</feature>
<evidence type="ECO:0000259" key="2">
    <source>
        <dbReference type="Pfam" id="PF02517"/>
    </source>
</evidence>
<comment type="caution">
    <text evidence="3">The sequence shown here is derived from an EMBL/GenBank/DDBJ whole genome shotgun (WGS) entry which is preliminary data.</text>
</comment>
<dbReference type="EMBL" id="JBHSMZ010000016">
    <property type="protein sequence ID" value="MFC5550920.1"/>
    <property type="molecule type" value="Genomic_DNA"/>
</dbReference>
<dbReference type="RefSeq" id="WP_379774241.1">
    <property type="nucleotide sequence ID" value="NZ_JBHSMZ010000016.1"/>
</dbReference>
<feature type="transmembrane region" description="Helical" evidence="1">
    <location>
        <begin position="232"/>
        <end position="252"/>
    </location>
</feature>
<reference evidence="4" key="1">
    <citation type="journal article" date="2019" name="Int. J. Syst. Evol. Microbiol.">
        <title>The Global Catalogue of Microorganisms (GCM) 10K type strain sequencing project: providing services to taxonomists for standard genome sequencing and annotation.</title>
        <authorList>
            <consortium name="The Broad Institute Genomics Platform"/>
            <consortium name="The Broad Institute Genome Sequencing Center for Infectious Disease"/>
            <person name="Wu L."/>
            <person name="Ma J."/>
        </authorList>
    </citation>
    <scope>NUCLEOTIDE SEQUENCE [LARGE SCALE GENOMIC DNA]</scope>
    <source>
        <strain evidence="4">CGMCC 4.5798</strain>
    </source>
</reference>
<dbReference type="Proteomes" id="UP001596086">
    <property type="component" value="Unassembled WGS sequence"/>
</dbReference>
<sequence>MSAVVTWRAIWLLSRLRLQRLSNLLFTIRFRRQPATPVRAATPAKRRGGAILAILMLVLMSFSFVNIARQSVLTLECQLAPGAVCAQAAPGRSTDDEALAAGALAREGYSAPVVNALALQLGLLFLTSVLAPLGSKELASADWDLEWLVTFPVRRRALLAARIAERSVANPTGLIAIMAPSVAIAWYAGFRWSAPLVALGAAALLLPIAAVLRTIADTGLRMSLQPSQLRNLQALCGVLSLPLFYLAMAFGLPSAGSIAAPLAAGAPGWLAWTPPGLAIGAITAAGPVQGAQSLGLLLAELAACIIFGLAILDRQLRHGVVGAGVRESVRKSGHRGPSAAPASDPARTWIALLPRSPVQRRELRLLSRDRNFLVQSLLMPVVIVGSQMLMNGSLRSMSTTGISAVALGLIAFGVSAYMLMLSAFQTINNEGQVLWLLYTFPTTLEQVLKDKAKLWAVLALAYPLILFGVGLGMASHLNWQMAGVAVLVLAGIPLYSVIAVALGVFASDPLSQDVRTRLSPSYVYLYMLLASLYAYGIYARAWWQSLVVLVLTAGLAQAFWQKARDALPYLLDPAAAPPARVSTADGMIAVMLFFVLQAVGALFMVHVLHMDTGATLLVAFALAGAVVYLLARLIYWRAGTAGVPALHGGGAVATLGLGVGTGMLAALFGVGYVAILRLTHSLPAELAASAGPHLSAAWLLPLAVIAAPLCEEFIFRGLLFGGLRRSMNFLPAAALSAGLFAIVHPPVSIVPVFVLGLCTAFAYERGKGLLAPMLVHAVYNAAVVGCQMLW</sequence>
<feature type="transmembrane region" description="Helical" evidence="1">
    <location>
        <begin position="294"/>
        <end position="312"/>
    </location>
</feature>
<feature type="transmembrane region" description="Helical" evidence="1">
    <location>
        <begin position="541"/>
        <end position="560"/>
    </location>
</feature>
<feature type="transmembrane region" description="Helical" evidence="1">
    <location>
        <begin position="454"/>
        <end position="475"/>
    </location>
</feature>
<feature type="transmembrane region" description="Helical" evidence="1">
    <location>
        <begin position="481"/>
        <end position="506"/>
    </location>
</feature>
<feature type="domain" description="CAAX prenyl protease 2/Lysostaphin resistance protein A-like" evidence="2">
    <location>
        <begin position="695"/>
        <end position="781"/>
    </location>
</feature>
<proteinExistence type="predicted"/>
<feature type="transmembrane region" description="Helical" evidence="1">
    <location>
        <begin position="588"/>
        <end position="608"/>
    </location>
</feature>
<feature type="transmembrane region" description="Helical" evidence="1">
    <location>
        <begin position="372"/>
        <end position="390"/>
    </location>
</feature>
<keyword evidence="4" id="KW-1185">Reference proteome</keyword>
<name>A0ABW0S5C7_9BURK</name>
<feature type="transmembrane region" description="Helical" evidence="1">
    <location>
        <begin position="518"/>
        <end position="535"/>
    </location>
</feature>
<dbReference type="InterPro" id="IPR003675">
    <property type="entry name" value="Rce1/LyrA-like_dom"/>
</dbReference>
<keyword evidence="1" id="KW-0472">Membrane</keyword>
<feature type="transmembrane region" description="Helical" evidence="1">
    <location>
        <begin position="614"/>
        <end position="631"/>
    </location>
</feature>
<feature type="transmembrane region" description="Helical" evidence="1">
    <location>
        <begin position="402"/>
        <end position="424"/>
    </location>
</feature>
<feature type="transmembrane region" description="Helical" evidence="1">
    <location>
        <begin position="652"/>
        <end position="675"/>
    </location>
</feature>
<feature type="transmembrane region" description="Helical" evidence="1">
    <location>
        <begin position="168"/>
        <end position="188"/>
    </location>
</feature>
<feature type="transmembrane region" description="Helical" evidence="1">
    <location>
        <begin position="730"/>
        <end position="763"/>
    </location>
</feature>
<protein>
    <submittedName>
        <fullName evidence="3">Type II CAAX prenyl endopeptidase Rce1 family protein</fullName>
    </submittedName>
</protein>
<evidence type="ECO:0000313" key="4">
    <source>
        <dbReference type="Proteomes" id="UP001596086"/>
    </source>
</evidence>
<evidence type="ECO:0000313" key="3">
    <source>
        <dbReference type="EMBL" id="MFC5550920.1"/>
    </source>
</evidence>
<dbReference type="Pfam" id="PF02517">
    <property type="entry name" value="Rce1-like"/>
    <property type="match status" value="1"/>
</dbReference>
<feature type="transmembrane region" description="Helical" evidence="1">
    <location>
        <begin position="194"/>
        <end position="212"/>
    </location>
</feature>
<keyword evidence="1" id="KW-1133">Transmembrane helix</keyword>
<keyword evidence="1" id="KW-0812">Transmembrane</keyword>
<evidence type="ECO:0000256" key="1">
    <source>
        <dbReference type="SAM" id="Phobius"/>
    </source>
</evidence>
<feature type="transmembrane region" description="Helical" evidence="1">
    <location>
        <begin position="49"/>
        <end position="68"/>
    </location>
</feature>
<organism evidence="3 4">
    <name type="scientific">Massilia aerilata</name>
    <dbReference type="NCBI Taxonomy" id="453817"/>
    <lineage>
        <taxon>Bacteria</taxon>
        <taxon>Pseudomonadati</taxon>
        <taxon>Pseudomonadota</taxon>
        <taxon>Betaproteobacteria</taxon>
        <taxon>Burkholderiales</taxon>
        <taxon>Oxalobacteraceae</taxon>
        <taxon>Telluria group</taxon>
        <taxon>Massilia</taxon>
    </lineage>
</organism>